<evidence type="ECO:0000313" key="3">
    <source>
        <dbReference type="Proteomes" id="UP000032633"/>
    </source>
</evidence>
<dbReference type="KEGG" id="pbj:VN24_09050"/>
<dbReference type="InterPro" id="IPR020843">
    <property type="entry name" value="ER"/>
</dbReference>
<protein>
    <submittedName>
        <fullName evidence="2">NADPH:quinone oxidoreductase</fullName>
    </submittedName>
</protein>
<keyword evidence="3" id="KW-1185">Reference proteome</keyword>
<dbReference type="SUPFAM" id="SSF50129">
    <property type="entry name" value="GroES-like"/>
    <property type="match status" value="1"/>
</dbReference>
<name>A0A0D5NHY2_9BACL</name>
<dbReference type="SUPFAM" id="SSF51735">
    <property type="entry name" value="NAD(P)-binding Rossmann-fold domains"/>
    <property type="match status" value="1"/>
</dbReference>
<dbReference type="InterPro" id="IPR036291">
    <property type="entry name" value="NAD(P)-bd_dom_sf"/>
</dbReference>
<feature type="domain" description="Enoyl reductase (ER)" evidence="1">
    <location>
        <begin position="11"/>
        <end position="336"/>
    </location>
</feature>
<dbReference type="SMART" id="SM00829">
    <property type="entry name" value="PKS_ER"/>
    <property type="match status" value="1"/>
</dbReference>
<organism evidence="2 3">
    <name type="scientific">Paenibacillus beijingensis</name>
    <dbReference type="NCBI Taxonomy" id="1126833"/>
    <lineage>
        <taxon>Bacteria</taxon>
        <taxon>Bacillati</taxon>
        <taxon>Bacillota</taxon>
        <taxon>Bacilli</taxon>
        <taxon>Bacillales</taxon>
        <taxon>Paenibacillaceae</taxon>
        <taxon>Paenibacillus</taxon>
    </lineage>
</organism>
<dbReference type="HOGENOM" id="CLU_026673_3_4_9"/>
<gene>
    <name evidence="2" type="ORF">VN24_09050</name>
</gene>
<dbReference type="PATRIC" id="fig|1126833.4.peg.2003"/>
<reference evidence="3" key="2">
    <citation type="submission" date="2015-03" db="EMBL/GenBank/DDBJ databases">
        <title>Genome sequence of Paenibacillus beijingensis strain DSM 24997T.</title>
        <authorList>
            <person name="Kwak Y."/>
            <person name="Shin J.-H."/>
        </authorList>
    </citation>
    <scope>NUCLEOTIDE SEQUENCE [LARGE SCALE GENOMIC DNA]</scope>
    <source>
        <strain evidence="3">DSM 24997</strain>
    </source>
</reference>
<reference evidence="2 3" key="1">
    <citation type="journal article" date="2015" name="J. Biotechnol.">
        <title>Complete genome sequence of Paenibacillus beijingensis 7188(T) (=DSM 24997(T)), a novel rhizobacterium from jujube garden soil.</title>
        <authorList>
            <person name="Kwak Y."/>
            <person name="Shin J.H."/>
        </authorList>
    </citation>
    <scope>NUCLEOTIDE SEQUENCE [LARGE SCALE GENOMIC DNA]</scope>
    <source>
        <strain evidence="2 3">DSM 24997</strain>
    </source>
</reference>
<dbReference type="PANTHER" id="PTHR45033:SF2">
    <property type="entry name" value="ZINC-TYPE ALCOHOL DEHYDROGENASE-LIKE PROTEIN C1773.06C"/>
    <property type="match status" value="1"/>
</dbReference>
<dbReference type="Gene3D" id="3.90.180.10">
    <property type="entry name" value="Medium-chain alcohol dehydrogenases, catalytic domain"/>
    <property type="match status" value="1"/>
</dbReference>
<proteinExistence type="predicted"/>
<dbReference type="InterPro" id="IPR013154">
    <property type="entry name" value="ADH-like_N"/>
</dbReference>
<accession>A0A0D5NHY2</accession>
<evidence type="ECO:0000259" key="1">
    <source>
        <dbReference type="SMART" id="SM00829"/>
    </source>
</evidence>
<dbReference type="Gene3D" id="3.40.50.720">
    <property type="entry name" value="NAD(P)-binding Rossmann-like Domain"/>
    <property type="match status" value="1"/>
</dbReference>
<dbReference type="STRING" id="1126833.VN24_09050"/>
<dbReference type="EMBL" id="CP011058">
    <property type="protein sequence ID" value="AJY74705.1"/>
    <property type="molecule type" value="Genomic_DNA"/>
</dbReference>
<dbReference type="InterPro" id="IPR011032">
    <property type="entry name" value="GroES-like_sf"/>
</dbReference>
<sequence>MKAIQLTNGFGFEELSLQELEIPAPGPKEVLVRMRAASLNFRDLVILNGIMPVDIKFPFIPLSDGAGEIVAVGEGVTRFQAGQRVATNLQQRFYAGNPRAEVLKNSLGGPLNGVAAEYVVLHEDGIVSIPDHLTYEEASTLPIAALTAWSGLIEYGGMQAGDTVLLQGTGGVSIFALQFAQMTGARAIITSSSDAKLERAKALGAWQTINYTEVPDWDKAALELTGGGGVDYVLDVGGAGTMVKSIHSLRVGGTVSMVGFLAGLSIPEFDVTTILQKAATVRGSQVGNRDHFENMNRAIGIHRLKPVVDQIFSLDRIGEAFALLAEGKQYFGKIVIQI</sequence>
<dbReference type="GO" id="GO:0016491">
    <property type="term" value="F:oxidoreductase activity"/>
    <property type="evidence" value="ECO:0007669"/>
    <property type="project" value="InterPro"/>
</dbReference>
<dbReference type="CDD" id="cd08276">
    <property type="entry name" value="MDR7"/>
    <property type="match status" value="1"/>
</dbReference>
<dbReference type="InterPro" id="IPR013149">
    <property type="entry name" value="ADH-like_C"/>
</dbReference>
<dbReference type="Proteomes" id="UP000032633">
    <property type="component" value="Chromosome"/>
</dbReference>
<dbReference type="OrthoDB" id="9787435at2"/>
<dbReference type="PANTHER" id="PTHR45033">
    <property type="match status" value="1"/>
</dbReference>
<dbReference type="RefSeq" id="WP_045670138.1">
    <property type="nucleotide sequence ID" value="NZ_CP011058.1"/>
</dbReference>
<dbReference type="AlphaFoldDB" id="A0A0D5NHY2"/>
<dbReference type="InterPro" id="IPR052711">
    <property type="entry name" value="Zinc_ADH-like"/>
</dbReference>
<dbReference type="Pfam" id="PF08240">
    <property type="entry name" value="ADH_N"/>
    <property type="match status" value="1"/>
</dbReference>
<evidence type="ECO:0000313" key="2">
    <source>
        <dbReference type="EMBL" id="AJY74705.1"/>
    </source>
</evidence>
<dbReference type="Pfam" id="PF00107">
    <property type="entry name" value="ADH_zinc_N"/>
    <property type="match status" value="1"/>
</dbReference>